<dbReference type="Gene3D" id="3.40.50.720">
    <property type="entry name" value="NAD(P)-binding Rossmann-like Domain"/>
    <property type="match status" value="1"/>
</dbReference>
<comment type="subcellular location">
    <subcellularLocation>
        <location evidence="4">Cytoplasm</location>
    </subcellularLocation>
</comment>
<dbReference type="InterPro" id="IPR000706">
    <property type="entry name" value="AGPR_type-1"/>
</dbReference>
<dbReference type="HAMAP" id="MF_00150">
    <property type="entry name" value="ArgC_type1"/>
    <property type="match status" value="1"/>
</dbReference>
<evidence type="ECO:0000256" key="2">
    <source>
        <dbReference type="ARBA" id="ARBA00022857"/>
    </source>
</evidence>
<proteinExistence type="inferred from homology"/>
<dbReference type="CDD" id="cd23939">
    <property type="entry name" value="AGPR_1_C_LysY"/>
    <property type="match status" value="1"/>
</dbReference>
<keyword evidence="4" id="KW-0055">Arginine biosynthesis</keyword>
<dbReference type="GO" id="GO:0006526">
    <property type="term" value="P:L-arginine biosynthetic process"/>
    <property type="evidence" value="ECO:0007669"/>
    <property type="project" value="UniProtKB-UniRule"/>
</dbReference>
<dbReference type="Pfam" id="PF01118">
    <property type="entry name" value="Semialdhyde_dh"/>
    <property type="match status" value="1"/>
</dbReference>
<evidence type="ECO:0000256" key="4">
    <source>
        <dbReference type="HAMAP-Rule" id="MF_00150"/>
    </source>
</evidence>
<name>A0A4R8MCW9_9BACT</name>
<dbReference type="UniPathway" id="UPA00068">
    <property type="reaction ID" value="UER00108"/>
</dbReference>
<keyword evidence="7" id="KW-1185">Reference proteome</keyword>
<sequence length="349" mass="37453">MSSVVRAVVWGANGMAGGEVLRILAGHPSIRVEGAVSRSRSGQPVWHTHPHLRGSFPELAFCSPEEGKATGADIAFLALPHGTSAPLIRECLDRGMKVADLSGDVRLRNPADYEQWYGSAPLFPELLDRAVYGLPELYRDKLKGADLASGVGCNASCSILGLYPLARAGLIGDVRIEVRVGSSEAGATPTTGSHHPFRSRALRVYEPFRHRHLAEILQELNLSEEGVTLTMTAVEMIRGVQMIAHVNLSRRVKEAELWKAYRSAYSGEPFVSLCPARPSHLRLPEPKLVAGSNQALTGFTLHEDGTRLVVVTAIDNLMKGAAGSAVQSANLLLGLDETAGLGMLPVYPA</sequence>
<keyword evidence="3 4" id="KW-0560">Oxidoreductase</keyword>
<dbReference type="RefSeq" id="WP_338024398.1">
    <property type="nucleotide sequence ID" value="NZ_SORI01000002.1"/>
</dbReference>
<dbReference type="Proteomes" id="UP000295066">
    <property type="component" value="Unassembled WGS sequence"/>
</dbReference>
<feature type="active site" evidence="4">
    <location>
        <position position="153"/>
    </location>
</feature>
<feature type="domain" description="Semialdehyde dehydrogenase NAD-binding" evidence="5">
    <location>
        <begin position="6"/>
        <end position="145"/>
    </location>
</feature>
<dbReference type="GO" id="GO:0070401">
    <property type="term" value="F:NADP+ binding"/>
    <property type="evidence" value="ECO:0007669"/>
    <property type="project" value="InterPro"/>
</dbReference>
<evidence type="ECO:0000313" key="7">
    <source>
        <dbReference type="Proteomes" id="UP000295066"/>
    </source>
</evidence>
<reference evidence="6 7" key="1">
    <citation type="submission" date="2019-03" db="EMBL/GenBank/DDBJ databases">
        <title>Genomic Encyclopedia of Type Strains, Phase IV (KMG-IV): sequencing the most valuable type-strain genomes for metagenomic binning, comparative biology and taxonomic classification.</title>
        <authorList>
            <person name="Goeker M."/>
        </authorList>
    </citation>
    <scope>NUCLEOTIDE SEQUENCE [LARGE SCALE GENOMIC DNA]</scope>
    <source>
        <strain evidence="6 7">DSM 25964</strain>
    </source>
</reference>
<protein>
    <recommendedName>
        <fullName evidence="4">N-acetyl-gamma-glutamyl-phosphate reductase</fullName>
        <shortName evidence="4">AGPR</shortName>
        <ecNumber evidence="4">1.2.1.38</ecNumber>
    </recommendedName>
    <alternativeName>
        <fullName evidence="4">N-acetyl-glutamate semialdehyde dehydrogenase</fullName>
        <shortName evidence="4">NAGSA dehydrogenase</shortName>
    </alternativeName>
</protein>
<dbReference type="Gene3D" id="3.30.360.10">
    <property type="entry name" value="Dihydrodipicolinate Reductase, domain 2"/>
    <property type="match status" value="1"/>
</dbReference>
<dbReference type="SMART" id="SM00859">
    <property type="entry name" value="Semialdhyde_dh"/>
    <property type="match status" value="1"/>
</dbReference>
<evidence type="ECO:0000256" key="1">
    <source>
        <dbReference type="ARBA" id="ARBA00022605"/>
    </source>
</evidence>
<dbReference type="SUPFAM" id="SSF51735">
    <property type="entry name" value="NAD(P)-binding Rossmann-fold domains"/>
    <property type="match status" value="1"/>
</dbReference>
<dbReference type="PANTHER" id="PTHR32338">
    <property type="entry name" value="N-ACETYL-GAMMA-GLUTAMYL-PHOSPHATE REDUCTASE, CHLOROPLASTIC-RELATED-RELATED"/>
    <property type="match status" value="1"/>
</dbReference>
<dbReference type="GO" id="GO:0005737">
    <property type="term" value="C:cytoplasm"/>
    <property type="evidence" value="ECO:0007669"/>
    <property type="project" value="UniProtKB-SubCell"/>
</dbReference>
<comment type="similarity">
    <text evidence="4">Belongs to the NAGSA dehydrogenase family. Type 1 subfamily.</text>
</comment>
<dbReference type="EC" id="1.2.1.38" evidence="4"/>
<organism evidence="6 7">
    <name type="scientific">Aminivibrio pyruvatiphilus</name>
    <dbReference type="NCBI Taxonomy" id="1005740"/>
    <lineage>
        <taxon>Bacteria</taxon>
        <taxon>Thermotogati</taxon>
        <taxon>Synergistota</taxon>
        <taxon>Synergistia</taxon>
        <taxon>Synergistales</taxon>
        <taxon>Aminobacteriaceae</taxon>
        <taxon>Aminivibrio</taxon>
    </lineage>
</organism>
<accession>A0A4R8MCW9</accession>
<dbReference type="InterPro" id="IPR050085">
    <property type="entry name" value="AGPR"/>
</dbReference>
<keyword evidence="2 4" id="KW-0521">NADP</keyword>
<keyword evidence="1 4" id="KW-0028">Amino-acid biosynthesis</keyword>
<dbReference type="GO" id="GO:0003942">
    <property type="term" value="F:N-acetyl-gamma-glutamyl-phosphate reductase activity"/>
    <property type="evidence" value="ECO:0007669"/>
    <property type="project" value="UniProtKB-UniRule"/>
</dbReference>
<comment type="function">
    <text evidence="4">Catalyzes the NADPH-dependent reduction of N-acetyl-5-glutamyl phosphate to yield N-acetyl-L-glutamate 5-semialdehyde.</text>
</comment>
<dbReference type="InterPro" id="IPR000534">
    <property type="entry name" value="Semialdehyde_DH_NAD-bd"/>
</dbReference>
<evidence type="ECO:0000259" key="5">
    <source>
        <dbReference type="SMART" id="SM00859"/>
    </source>
</evidence>
<comment type="caution">
    <text evidence="6">The sequence shown here is derived from an EMBL/GenBank/DDBJ whole genome shotgun (WGS) entry which is preliminary data.</text>
</comment>
<dbReference type="NCBIfam" id="TIGR01850">
    <property type="entry name" value="argC"/>
    <property type="match status" value="1"/>
</dbReference>
<dbReference type="InterPro" id="IPR058924">
    <property type="entry name" value="AGPR_dimerisation_dom"/>
</dbReference>
<comment type="pathway">
    <text evidence="4">Amino-acid biosynthesis; L-arginine biosynthesis; N(2)-acetyl-L-ornithine from L-glutamate: step 3/4.</text>
</comment>
<dbReference type="AlphaFoldDB" id="A0A4R8MCW9"/>
<dbReference type="EMBL" id="SORI01000002">
    <property type="protein sequence ID" value="TDY63234.1"/>
    <property type="molecule type" value="Genomic_DNA"/>
</dbReference>
<comment type="catalytic activity">
    <reaction evidence="4">
        <text>N-acetyl-L-glutamate 5-semialdehyde + phosphate + NADP(+) = N-acetyl-L-glutamyl 5-phosphate + NADPH + H(+)</text>
        <dbReference type="Rhea" id="RHEA:21588"/>
        <dbReference type="ChEBI" id="CHEBI:15378"/>
        <dbReference type="ChEBI" id="CHEBI:29123"/>
        <dbReference type="ChEBI" id="CHEBI:43474"/>
        <dbReference type="ChEBI" id="CHEBI:57783"/>
        <dbReference type="ChEBI" id="CHEBI:57936"/>
        <dbReference type="ChEBI" id="CHEBI:58349"/>
        <dbReference type="EC" id="1.2.1.38"/>
    </reaction>
</comment>
<keyword evidence="4" id="KW-0963">Cytoplasm</keyword>
<evidence type="ECO:0000313" key="6">
    <source>
        <dbReference type="EMBL" id="TDY63234.1"/>
    </source>
</evidence>
<evidence type="ECO:0000256" key="3">
    <source>
        <dbReference type="ARBA" id="ARBA00023002"/>
    </source>
</evidence>
<dbReference type="Pfam" id="PF22698">
    <property type="entry name" value="Semialdhyde_dhC_1"/>
    <property type="match status" value="1"/>
</dbReference>
<dbReference type="GO" id="GO:0051287">
    <property type="term" value="F:NAD binding"/>
    <property type="evidence" value="ECO:0007669"/>
    <property type="project" value="InterPro"/>
</dbReference>
<gene>
    <name evidence="4" type="primary">argC</name>
    <name evidence="6" type="ORF">C8D99_102215</name>
</gene>
<dbReference type="PANTHER" id="PTHR32338:SF11">
    <property type="entry name" value="[LYSW]-L-2-AMINOADIPATE_[LYSW]-L-GLUTAMATE PHOSPHATE REDUCTASE-RELATED"/>
    <property type="match status" value="1"/>
</dbReference>
<dbReference type="CDD" id="cd17895">
    <property type="entry name" value="AGPR_1_N"/>
    <property type="match status" value="1"/>
</dbReference>
<dbReference type="InterPro" id="IPR036291">
    <property type="entry name" value="NAD(P)-bd_dom_sf"/>
</dbReference>
<dbReference type="SUPFAM" id="SSF55347">
    <property type="entry name" value="Glyceraldehyde-3-phosphate dehydrogenase-like, C-terminal domain"/>
    <property type="match status" value="1"/>
</dbReference>